<proteinExistence type="predicted"/>
<dbReference type="PANTHER" id="PTHR24410">
    <property type="entry name" value="HL07962P-RELATED"/>
    <property type="match status" value="1"/>
</dbReference>
<dbReference type="InterPro" id="IPR000210">
    <property type="entry name" value="BTB/POZ_dom"/>
</dbReference>
<feature type="domain" description="BTB" evidence="1">
    <location>
        <begin position="241"/>
        <end position="313"/>
    </location>
</feature>
<sequence length="636" mass="73980">MNLDFPQDLARDYEKLLQHGRSSDVIIRAGEGQNLKEFRAHSLILNARSNYFCAAFSANWAKKEGDCFASMIPNISPNLFEIIIRYIYTTEIILNNLSDLETLRLLVAADELLLQDFIDRLLPFIQEKLEAFMKNDSIIILQFVFNYNAYIILDFIPLIRWNNISSSEFWKKKSFFKNVLSKELYQDILSYYLDSTTPPAKTVMLKSRTKPVKQDIKKFEEASYVDLAKINEKLLQDDPNYDVIIRVGDDQNLKEFHAHSLILNTRSPDFFDASYNTIEKDGKFTIFNFKNISTNTFETILRYLYTAKIILDDLEILKLFVAVNELNLKDLIDKIILFMHQDLESFMKHDSVDVLKIAFQYDSCESLQFRKNISFFENILSSNLYNNILNYHLDPSSLPKEIIILPPRYKLDHMPHIKSDQFNIIASWIDKKDLEKGSQSFLSGLFQSNNTSERSISKLKDTLFYNSNNNPYDFIPLYCSKRGGPTEFHKLCDNTGPTVTIAKLRLSNSELCLFGGYNNISWKPYCRKKNPYYSFSKSNKNFLFLFDNENDLSTTKIARVKRNNSAAGYCSGYGPIFGSKNYYYFFDSKPVLKIWSSKGNSKTNYPDFKNFSKLQAATSYTVEDYDVWQVVRKKVS</sequence>
<organism evidence="3 4">
    <name type="scientific">Cetraspora pellucida</name>
    <dbReference type="NCBI Taxonomy" id="1433469"/>
    <lineage>
        <taxon>Eukaryota</taxon>
        <taxon>Fungi</taxon>
        <taxon>Fungi incertae sedis</taxon>
        <taxon>Mucoromycota</taxon>
        <taxon>Glomeromycotina</taxon>
        <taxon>Glomeromycetes</taxon>
        <taxon>Diversisporales</taxon>
        <taxon>Gigasporaceae</taxon>
        <taxon>Cetraspora</taxon>
    </lineage>
</organism>
<feature type="domain" description="BTB" evidence="1">
    <location>
        <begin position="23"/>
        <end position="96"/>
    </location>
</feature>
<dbReference type="Proteomes" id="UP000789759">
    <property type="component" value="Unassembled WGS sequence"/>
</dbReference>
<dbReference type="InterPro" id="IPR011333">
    <property type="entry name" value="SKP1/BTB/POZ_sf"/>
</dbReference>
<dbReference type="PROSITE" id="PS51886">
    <property type="entry name" value="TLDC"/>
    <property type="match status" value="1"/>
</dbReference>
<dbReference type="PANTHER" id="PTHR24410:SF23">
    <property type="entry name" value="BTB DOMAIN-CONTAINING PROTEIN-RELATED"/>
    <property type="match status" value="1"/>
</dbReference>
<protein>
    <submittedName>
        <fullName evidence="3">571_t:CDS:1</fullName>
    </submittedName>
</protein>
<evidence type="ECO:0000313" key="3">
    <source>
        <dbReference type="EMBL" id="CAG8511591.1"/>
    </source>
</evidence>
<dbReference type="SUPFAM" id="SSF54695">
    <property type="entry name" value="POZ domain"/>
    <property type="match status" value="2"/>
</dbReference>
<dbReference type="Gene3D" id="3.30.710.10">
    <property type="entry name" value="Potassium Channel Kv1.1, Chain A"/>
    <property type="match status" value="2"/>
</dbReference>
<dbReference type="EMBL" id="CAJVQA010001357">
    <property type="protein sequence ID" value="CAG8511591.1"/>
    <property type="molecule type" value="Genomic_DNA"/>
</dbReference>
<dbReference type="AlphaFoldDB" id="A0A9N9F642"/>
<name>A0A9N9F642_9GLOM</name>
<feature type="domain" description="TLDc" evidence="2">
    <location>
        <begin position="449"/>
        <end position="631"/>
    </location>
</feature>
<dbReference type="OrthoDB" id="25620at2759"/>
<evidence type="ECO:0000259" key="1">
    <source>
        <dbReference type="PROSITE" id="PS50097"/>
    </source>
</evidence>
<dbReference type="InterPro" id="IPR006571">
    <property type="entry name" value="TLDc_dom"/>
</dbReference>
<evidence type="ECO:0000259" key="2">
    <source>
        <dbReference type="PROSITE" id="PS51886"/>
    </source>
</evidence>
<reference evidence="3" key="1">
    <citation type="submission" date="2021-06" db="EMBL/GenBank/DDBJ databases">
        <authorList>
            <person name="Kallberg Y."/>
            <person name="Tangrot J."/>
            <person name="Rosling A."/>
        </authorList>
    </citation>
    <scope>NUCLEOTIDE SEQUENCE</scope>
    <source>
        <strain evidence="3">FL966</strain>
    </source>
</reference>
<evidence type="ECO:0000313" key="4">
    <source>
        <dbReference type="Proteomes" id="UP000789759"/>
    </source>
</evidence>
<accession>A0A9N9F642</accession>
<dbReference type="Pfam" id="PF00651">
    <property type="entry name" value="BTB"/>
    <property type="match status" value="2"/>
</dbReference>
<dbReference type="SMART" id="SM00225">
    <property type="entry name" value="BTB"/>
    <property type="match status" value="2"/>
</dbReference>
<dbReference type="CDD" id="cd18186">
    <property type="entry name" value="BTB_POZ_ZBTB_KLHL-like"/>
    <property type="match status" value="2"/>
</dbReference>
<keyword evidence="4" id="KW-1185">Reference proteome</keyword>
<comment type="caution">
    <text evidence="3">The sequence shown here is derived from an EMBL/GenBank/DDBJ whole genome shotgun (WGS) entry which is preliminary data.</text>
</comment>
<dbReference type="PROSITE" id="PS50097">
    <property type="entry name" value="BTB"/>
    <property type="match status" value="2"/>
</dbReference>
<gene>
    <name evidence="3" type="ORF">CPELLU_LOCUS2943</name>
</gene>
<dbReference type="InterPro" id="IPR051481">
    <property type="entry name" value="BTB-POZ/Galectin-3-binding"/>
</dbReference>